<reference evidence="2" key="1">
    <citation type="submission" date="2021-01" db="EMBL/GenBank/DDBJ databases">
        <authorList>
            <person name="Corre E."/>
            <person name="Pelletier E."/>
            <person name="Niang G."/>
            <person name="Scheremetjew M."/>
            <person name="Finn R."/>
            <person name="Kale V."/>
            <person name="Holt S."/>
            <person name="Cochrane G."/>
            <person name="Meng A."/>
            <person name="Brown T."/>
            <person name="Cohen L."/>
        </authorList>
    </citation>
    <scope>NUCLEOTIDE SEQUENCE</scope>
    <source>
        <strain evidence="2">RCC856</strain>
    </source>
</reference>
<dbReference type="AlphaFoldDB" id="A0A7S2Z6V0"/>
<organism evidence="2">
    <name type="scientific">Chloropicon laureae</name>
    <dbReference type="NCBI Taxonomy" id="464258"/>
    <lineage>
        <taxon>Eukaryota</taxon>
        <taxon>Viridiplantae</taxon>
        <taxon>Chlorophyta</taxon>
        <taxon>Chloropicophyceae</taxon>
        <taxon>Chloropicales</taxon>
        <taxon>Chloropicaceae</taxon>
        <taxon>Chloropicon</taxon>
    </lineage>
</organism>
<evidence type="ECO:0000256" key="1">
    <source>
        <dbReference type="SAM" id="MobiDB-lite"/>
    </source>
</evidence>
<name>A0A7S2Z6V0_9CHLO</name>
<gene>
    <name evidence="2" type="ORF">CLAU1311_LOCUS7615</name>
</gene>
<evidence type="ECO:0000313" key="2">
    <source>
        <dbReference type="EMBL" id="CAE0025795.1"/>
    </source>
</evidence>
<sequence length="140" mass="14584">MSSSERKLPKGGLSEVLRRKSKGEAPVAGGLGLGAAGGNSQGALRRVSFGREEIGTEIKQIFNNNAEGCRNTVFGCSPPVRARNPVVMDSKFTTGKCNPIMNLINEGQGKLDSTVKHGLEQVATALSPPGSNVAVSCESN</sequence>
<feature type="region of interest" description="Disordered" evidence="1">
    <location>
        <begin position="1"/>
        <end position="41"/>
    </location>
</feature>
<feature type="compositionally biased region" description="Gly residues" evidence="1">
    <location>
        <begin position="29"/>
        <end position="40"/>
    </location>
</feature>
<accession>A0A7S2Z6V0</accession>
<dbReference type="EMBL" id="HBHU01011645">
    <property type="protein sequence ID" value="CAE0025795.1"/>
    <property type="molecule type" value="Transcribed_RNA"/>
</dbReference>
<proteinExistence type="predicted"/>
<protein>
    <submittedName>
        <fullName evidence="2">Uncharacterized protein</fullName>
    </submittedName>
</protein>